<dbReference type="Pfam" id="PF00566">
    <property type="entry name" value="RabGAP-TBC"/>
    <property type="match status" value="1"/>
</dbReference>
<reference evidence="3" key="1">
    <citation type="submission" date="2020-12" db="EMBL/GenBank/DDBJ databases">
        <authorList>
            <person name="Iha C."/>
        </authorList>
    </citation>
    <scope>NUCLEOTIDE SEQUENCE</scope>
</reference>
<dbReference type="SUPFAM" id="SSF47923">
    <property type="entry name" value="Ypt/Rab-GAP domain of gyp1p"/>
    <property type="match status" value="1"/>
</dbReference>
<dbReference type="AlphaFoldDB" id="A0A8S1IWR6"/>
<evidence type="ECO:0000259" key="2">
    <source>
        <dbReference type="PROSITE" id="PS50086"/>
    </source>
</evidence>
<dbReference type="PROSITE" id="PS50086">
    <property type="entry name" value="TBC_RABGAP"/>
    <property type="match status" value="1"/>
</dbReference>
<dbReference type="InterPro" id="IPR000195">
    <property type="entry name" value="Rab-GAP-TBC_dom"/>
</dbReference>
<accession>A0A8S1IWR6</accession>
<evidence type="ECO:0000256" key="1">
    <source>
        <dbReference type="SAM" id="Phobius"/>
    </source>
</evidence>
<organism evidence="3 4">
    <name type="scientific">Ostreobium quekettii</name>
    <dbReference type="NCBI Taxonomy" id="121088"/>
    <lineage>
        <taxon>Eukaryota</taxon>
        <taxon>Viridiplantae</taxon>
        <taxon>Chlorophyta</taxon>
        <taxon>core chlorophytes</taxon>
        <taxon>Ulvophyceae</taxon>
        <taxon>TCBD clade</taxon>
        <taxon>Bryopsidales</taxon>
        <taxon>Ostreobineae</taxon>
        <taxon>Ostreobiaceae</taxon>
        <taxon>Ostreobium</taxon>
    </lineage>
</organism>
<dbReference type="PANTHER" id="PTHR16110">
    <property type="entry name" value="TBC1 DOMAIN FAMILY MEMBER 19"/>
    <property type="match status" value="1"/>
</dbReference>
<comment type="caution">
    <text evidence="3">The sequence shown here is derived from an EMBL/GenBank/DDBJ whole genome shotgun (WGS) entry which is preliminary data.</text>
</comment>
<dbReference type="InterPro" id="IPR035969">
    <property type="entry name" value="Rab-GAP_TBC_sf"/>
</dbReference>
<dbReference type="InterPro" id="IPR042507">
    <property type="entry name" value="TBC1D19"/>
</dbReference>
<dbReference type="Gene3D" id="1.10.472.80">
    <property type="entry name" value="Ypt/Rab-GAP domain of gyp1p, domain 3"/>
    <property type="match status" value="1"/>
</dbReference>
<sequence>LGVDDLVCSWFSDQHLQRSREIVLDGCVPDCWTLARHGLPNASRPKIWKLALGFGDVVERDKQHFDALCEMVESQELLTDLLVERDIQLLANSQHFFPFEETLRSVLLAFTRDSSVTCSMGTEVVTGTGDNAKYPPSGVLPFKGLVMYAAPVCYLCKDPADVYRVFKSMFCRFWCKLVTLTVEGLPRPTLPGLCNVFESLLQEVDPQVFHHLNSLGCPAMQLAFPWINSAFVGYLPVEELLLLWDRLFGWDSLLVLPVFAVAIITFRNVLIQSTDMMP</sequence>
<dbReference type="SMART" id="SM00164">
    <property type="entry name" value="TBC"/>
    <property type="match status" value="1"/>
</dbReference>
<gene>
    <name evidence="3" type="ORF">OSTQU699_LOCUS4873</name>
</gene>
<feature type="transmembrane region" description="Helical" evidence="1">
    <location>
        <begin position="247"/>
        <end position="270"/>
    </location>
</feature>
<dbReference type="EMBL" id="CAJHUC010001037">
    <property type="protein sequence ID" value="CAD7699514.1"/>
    <property type="molecule type" value="Genomic_DNA"/>
</dbReference>
<feature type="domain" description="Rab-GAP TBC" evidence="2">
    <location>
        <begin position="38"/>
        <end position="251"/>
    </location>
</feature>
<dbReference type="PANTHER" id="PTHR16110:SF1">
    <property type="entry name" value="TBC1 DOMAIN FAMILY MEMBER 19"/>
    <property type="match status" value="1"/>
</dbReference>
<keyword evidence="1" id="KW-0812">Transmembrane</keyword>
<protein>
    <recommendedName>
        <fullName evidence="2">Rab-GAP TBC domain-containing protein</fullName>
    </recommendedName>
</protein>
<keyword evidence="1" id="KW-0472">Membrane</keyword>
<dbReference type="OrthoDB" id="10249775at2759"/>
<keyword evidence="4" id="KW-1185">Reference proteome</keyword>
<evidence type="ECO:0000313" key="4">
    <source>
        <dbReference type="Proteomes" id="UP000708148"/>
    </source>
</evidence>
<dbReference type="Proteomes" id="UP000708148">
    <property type="component" value="Unassembled WGS sequence"/>
</dbReference>
<evidence type="ECO:0000313" key="3">
    <source>
        <dbReference type="EMBL" id="CAD7699514.1"/>
    </source>
</evidence>
<name>A0A8S1IWR6_9CHLO</name>
<keyword evidence="1" id="KW-1133">Transmembrane helix</keyword>
<proteinExistence type="predicted"/>
<feature type="non-terminal residue" evidence="3">
    <location>
        <position position="278"/>
    </location>
</feature>